<protein>
    <submittedName>
        <fullName evidence="4">META domain-containing protein</fullName>
    </submittedName>
</protein>
<feature type="chain" id="PRO_5023049271" evidence="1">
    <location>
        <begin position="22"/>
        <end position="137"/>
    </location>
</feature>
<organism evidence="4 5">
    <name type="scientific">Campylobacter peloridis</name>
    <dbReference type="NCBI Taxonomy" id="488546"/>
    <lineage>
        <taxon>Bacteria</taxon>
        <taxon>Pseudomonadati</taxon>
        <taxon>Campylobacterota</taxon>
        <taxon>Epsilonproteobacteria</taxon>
        <taxon>Campylobacterales</taxon>
        <taxon>Campylobacteraceae</taxon>
        <taxon>Campylobacter</taxon>
    </lineage>
</organism>
<dbReference type="InterPro" id="IPR038670">
    <property type="entry name" value="HslJ-like_sf"/>
</dbReference>
<dbReference type="EMBL" id="CP063079">
    <property type="protein sequence ID" value="QOQ88448.1"/>
    <property type="molecule type" value="Genomic_DNA"/>
</dbReference>
<dbReference type="RefSeq" id="WP_044598480.1">
    <property type="nucleotide sequence ID" value="NZ_CP063079.1"/>
</dbReference>
<name>A0A5C7DMK7_9BACT</name>
<dbReference type="AlphaFoldDB" id="A0A5C7DMK7"/>
<reference evidence="4 5" key="1">
    <citation type="submission" date="2019-07" db="EMBL/GenBank/DDBJ databases">
        <title>Rapid identification of Enteric Bacteria from Whole Genome Sequences (WGS) using Average Nucleotide Identity (ANI).</title>
        <authorList>
            <person name="Lane C."/>
        </authorList>
    </citation>
    <scope>NUCLEOTIDE SEQUENCE [LARGE SCALE GENOMIC DNA]</scope>
    <source>
        <strain evidence="4 5">2016D-0250</strain>
    </source>
</reference>
<evidence type="ECO:0000259" key="2">
    <source>
        <dbReference type="Pfam" id="PF03724"/>
    </source>
</evidence>
<dbReference type="Gene3D" id="2.40.128.270">
    <property type="match status" value="1"/>
</dbReference>
<dbReference type="Pfam" id="PF03724">
    <property type="entry name" value="META"/>
    <property type="match status" value="1"/>
</dbReference>
<gene>
    <name evidence="4" type="ORF">FPD46_07500</name>
    <name evidence="3" type="ORF">IMC75_05675</name>
</gene>
<feature type="signal peptide" evidence="1">
    <location>
        <begin position="1"/>
        <end position="21"/>
    </location>
</feature>
<dbReference type="PANTHER" id="PTHR35535:SF1">
    <property type="entry name" value="HEAT SHOCK PROTEIN HSLJ"/>
    <property type="match status" value="1"/>
</dbReference>
<sequence>MKKIKLLGLTALVFSACSVSTLSVNDLQNKEFSISSFELNGKTFQLPQNTTATISFDNKDKRVFGVAACNRFFGNYKDQGNSIQIEDNLASTKMLCDKEAMNFEDNFLRNFNGEFKIINKDEGTISLESKKMKIFLK</sequence>
<proteinExistence type="predicted"/>
<dbReference type="InterPro" id="IPR005184">
    <property type="entry name" value="DUF306_Meta_HslJ"/>
</dbReference>
<evidence type="ECO:0000313" key="6">
    <source>
        <dbReference type="Proteomes" id="UP000595070"/>
    </source>
</evidence>
<dbReference type="PANTHER" id="PTHR35535">
    <property type="entry name" value="HEAT SHOCK PROTEIN HSLJ"/>
    <property type="match status" value="1"/>
</dbReference>
<evidence type="ECO:0000256" key="1">
    <source>
        <dbReference type="SAM" id="SignalP"/>
    </source>
</evidence>
<evidence type="ECO:0000313" key="4">
    <source>
        <dbReference type="EMBL" id="TXE78873.1"/>
    </source>
</evidence>
<evidence type="ECO:0000313" key="5">
    <source>
        <dbReference type="Proteomes" id="UP000321310"/>
    </source>
</evidence>
<accession>A0A5C7DMK7</accession>
<keyword evidence="1" id="KW-0732">Signal</keyword>
<dbReference type="EMBL" id="VOWB01000080">
    <property type="protein sequence ID" value="TXE78873.1"/>
    <property type="molecule type" value="Genomic_DNA"/>
</dbReference>
<feature type="domain" description="DUF306" evidence="2">
    <location>
        <begin position="26"/>
        <end position="131"/>
    </location>
</feature>
<dbReference type="PROSITE" id="PS51257">
    <property type="entry name" value="PROKAR_LIPOPROTEIN"/>
    <property type="match status" value="1"/>
</dbReference>
<evidence type="ECO:0000313" key="3">
    <source>
        <dbReference type="EMBL" id="QOQ88448.1"/>
    </source>
</evidence>
<dbReference type="InterPro" id="IPR053147">
    <property type="entry name" value="Hsp_HslJ-like"/>
</dbReference>
<dbReference type="Proteomes" id="UP000595070">
    <property type="component" value="Chromosome"/>
</dbReference>
<keyword evidence="6" id="KW-1185">Reference proteome</keyword>
<dbReference type="Proteomes" id="UP000321310">
    <property type="component" value="Unassembled WGS sequence"/>
</dbReference>
<reference evidence="3 6" key="2">
    <citation type="submission" date="2020-10" db="EMBL/GenBank/DDBJ databases">
        <title>Campylobacter and Helicobacter PacBio genomes.</title>
        <authorList>
            <person name="Lane C."/>
        </authorList>
    </citation>
    <scope>NUCLEOTIDE SEQUENCE [LARGE SCALE GENOMIC DNA]</scope>
    <source>
        <strain evidence="3 6">2016D-0074</strain>
    </source>
</reference>